<proteinExistence type="inferred from homology"/>
<dbReference type="KEGG" id="mets:DK389_29605"/>
<keyword evidence="4" id="KW-0732">Signal</keyword>
<comment type="similarity">
    <text evidence="2">Belongs to the virb1 family.</text>
</comment>
<dbReference type="InterPro" id="IPR023346">
    <property type="entry name" value="Lysozyme-like_dom_sf"/>
</dbReference>
<dbReference type="SUPFAM" id="SSF53955">
    <property type="entry name" value="Lysozyme-like"/>
    <property type="match status" value="1"/>
</dbReference>
<evidence type="ECO:0000256" key="3">
    <source>
        <dbReference type="SAM" id="MobiDB-lite"/>
    </source>
</evidence>
<feature type="signal peptide" evidence="4">
    <location>
        <begin position="1"/>
        <end position="21"/>
    </location>
</feature>
<dbReference type="PANTHER" id="PTHR37423">
    <property type="entry name" value="SOLUBLE LYTIC MUREIN TRANSGLYCOSYLASE-RELATED"/>
    <property type="match status" value="1"/>
</dbReference>
<evidence type="ECO:0000256" key="4">
    <source>
        <dbReference type="SAM" id="SignalP"/>
    </source>
</evidence>
<organism evidence="6 7">
    <name type="scientific">Methylobacterium durans</name>
    <dbReference type="NCBI Taxonomy" id="2202825"/>
    <lineage>
        <taxon>Bacteria</taxon>
        <taxon>Pseudomonadati</taxon>
        <taxon>Pseudomonadota</taxon>
        <taxon>Alphaproteobacteria</taxon>
        <taxon>Hyphomicrobiales</taxon>
        <taxon>Methylobacteriaceae</taxon>
        <taxon>Methylobacterium</taxon>
    </lineage>
</organism>
<keyword evidence="7" id="KW-1185">Reference proteome</keyword>
<dbReference type="EMBL" id="CP029550">
    <property type="protein sequence ID" value="AWN43910.1"/>
    <property type="molecule type" value="Genomic_DNA"/>
</dbReference>
<comment type="similarity">
    <text evidence="1">Belongs to the transglycosylase Slt family.</text>
</comment>
<accession>A0A2U8WES8</accession>
<dbReference type="Proteomes" id="UP000245926">
    <property type="component" value="Chromosome"/>
</dbReference>
<evidence type="ECO:0000313" key="6">
    <source>
        <dbReference type="EMBL" id="AWN43910.1"/>
    </source>
</evidence>
<sequence length="366" mass="36873">MNQRLLLLAALVAAAPAPALAQQVARDNIDALIEEQARANGVPASFVHQVVKRESNYNPNAKGGSALGLMQIKHATARGLGYKGDASGLYDPKVNLRYGIAYLAGAYRTAKGDLARAYHYYNRGYYYAAKRQGITTEVADETPTLPAPAASAGAFANLFSLRPSDSAAGPALAYAAQGPSASAPIEVPLPPRRPGTLGGLDAVQVASLDPAAGLAAAGAAPPQAALQASAQASASVEVPLPPRRPASLGGLAVASLAAPDLAALSVSPQGAPQPSAPTERPAAAAQAARESVEVPLPPRRPAAATLAAVARPPAHKAAAAPILEATALPPLSSGAGRGNPRHRLIRAGAVNTSGGSQVSCARRMAA</sequence>
<dbReference type="PANTHER" id="PTHR37423:SF2">
    <property type="entry name" value="MEMBRANE-BOUND LYTIC MUREIN TRANSGLYCOSYLASE C"/>
    <property type="match status" value="1"/>
</dbReference>
<dbReference type="InterPro" id="IPR008258">
    <property type="entry name" value="Transglycosylase_SLT_dom_1"/>
</dbReference>
<dbReference type="Pfam" id="PF01464">
    <property type="entry name" value="SLT"/>
    <property type="match status" value="1"/>
</dbReference>
<feature type="chain" id="PRO_5016059856" evidence="4">
    <location>
        <begin position="22"/>
        <end position="366"/>
    </location>
</feature>
<dbReference type="RefSeq" id="WP_109895156.1">
    <property type="nucleotide sequence ID" value="NZ_CP029550.1"/>
</dbReference>
<feature type="region of interest" description="Disordered" evidence="3">
    <location>
        <begin position="265"/>
        <end position="293"/>
    </location>
</feature>
<evidence type="ECO:0000313" key="7">
    <source>
        <dbReference type="Proteomes" id="UP000245926"/>
    </source>
</evidence>
<dbReference type="OrthoDB" id="9788661at2"/>
<reference evidence="7" key="1">
    <citation type="submission" date="2018-05" db="EMBL/GenBank/DDBJ databases">
        <title>Complete Genome Sequence of Methylobacterium sp. 17SD2-17.</title>
        <authorList>
            <person name="Srinivasan S."/>
        </authorList>
    </citation>
    <scope>NUCLEOTIDE SEQUENCE [LARGE SCALE GENOMIC DNA]</scope>
    <source>
        <strain evidence="7">17SD2-17</strain>
    </source>
</reference>
<protein>
    <submittedName>
        <fullName evidence="6">Lytic transglycosylase</fullName>
    </submittedName>
</protein>
<evidence type="ECO:0000256" key="2">
    <source>
        <dbReference type="ARBA" id="ARBA00009387"/>
    </source>
</evidence>
<gene>
    <name evidence="6" type="ORF">DK389_29605</name>
</gene>
<feature type="domain" description="Transglycosylase SLT" evidence="5">
    <location>
        <begin position="32"/>
        <end position="131"/>
    </location>
</feature>
<name>A0A2U8WES8_9HYPH</name>
<dbReference type="AlphaFoldDB" id="A0A2U8WES8"/>
<evidence type="ECO:0000256" key="1">
    <source>
        <dbReference type="ARBA" id="ARBA00007734"/>
    </source>
</evidence>
<dbReference type="Gene3D" id="1.10.530.10">
    <property type="match status" value="1"/>
</dbReference>
<evidence type="ECO:0000259" key="5">
    <source>
        <dbReference type="Pfam" id="PF01464"/>
    </source>
</evidence>